<feature type="binding site" evidence="22">
    <location>
        <position position="984"/>
    </location>
    <ligand>
        <name>Zn(2+)</name>
        <dbReference type="ChEBI" id="CHEBI:29105"/>
        <note>catalytic</note>
    </ligand>
</feature>
<dbReference type="Gene3D" id="2.60.40.1730">
    <property type="entry name" value="tricorn interacting facor f3 domain"/>
    <property type="match status" value="2"/>
</dbReference>
<dbReference type="GO" id="GO:0005615">
    <property type="term" value="C:extracellular space"/>
    <property type="evidence" value="ECO:0007669"/>
    <property type="project" value="TreeGrafter"/>
</dbReference>
<name>A0A8X6H786_TRICU</name>
<dbReference type="InterPro" id="IPR034016">
    <property type="entry name" value="M1_APN-typ"/>
</dbReference>
<evidence type="ECO:0000256" key="1">
    <source>
        <dbReference type="ARBA" id="ARBA00001703"/>
    </source>
</evidence>
<dbReference type="Pfam" id="PF01433">
    <property type="entry name" value="Peptidase_M1"/>
    <property type="match status" value="3"/>
</dbReference>
<dbReference type="FunFam" id="1.10.390.10:FF:000013">
    <property type="entry name" value="Aminopeptidase N"/>
    <property type="match status" value="1"/>
</dbReference>
<dbReference type="InterPro" id="IPR001930">
    <property type="entry name" value="Peptidase_M1"/>
</dbReference>
<comment type="cofactor">
    <cofactor evidence="22">
        <name>Zn(2+)</name>
        <dbReference type="ChEBI" id="CHEBI:29105"/>
    </cofactor>
    <text evidence="22">Binds 1 zinc ion per subunit.</text>
</comment>
<comment type="caution">
    <text evidence="27">The sequence shown here is derived from an EMBL/GenBank/DDBJ whole genome shotgun (WGS) entry which is preliminary data.</text>
</comment>
<keyword evidence="8" id="KW-1003">Cell membrane</keyword>
<evidence type="ECO:0000256" key="21">
    <source>
        <dbReference type="PIRSR" id="PIRSR634016-1"/>
    </source>
</evidence>
<protein>
    <recommendedName>
        <fullName evidence="6">glutamyl aminopeptidase</fullName>
        <ecNumber evidence="6">3.4.11.7</ecNumber>
    </recommendedName>
</protein>
<dbReference type="Pfam" id="PF11838">
    <property type="entry name" value="ERAP1_C"/>
    <property type="match status" value="3"/>
</dbReference>
<dbReference type="GO" id="GO:0070006">
    <property type="term" value="F:metalloaminopeptidase activity"/>
    <property type="evidence" value="ECO:0007669"/>
    <property type="project" value="TreeGrafter"/>
</dbReference>
<dbReference type="Gene3D" id="2.60.40.1910">
    <property type="match status" value="3"/>
</dbReference>
<dbReference type="EMBL" id="BMAO01007698">
    <property type="protein sequence ID" value="GFR17939.1"/>
    <property type="molecule type" value="Genomic_DNA"/>
</dbReference>
<keyword evidence="20" id="KW-0325">Glycoprotein</keyword>
<feature type="domain" description="Aminopeptidase N-like N-terminal" evidence="26">
    <location>
        <begin position="1537"/>
        <end position="1722"/>
    </location>
</feature>
<evidence type="ECO:0000256" key="12">
    <source>
        <dbReference type="ARBA" id="ARBA00022801"/>
    </source>
</evidence>
<dbReference type="InterPro" id="IPR014782">
    <property type="entry name" value="Peptidase_M1_dom"/>
</dbReference>
<keyword evidence="13 22" id="KW-0862">Zinc</keyword>
<keyword evidence="19" id="KW-1015">Disulfide bond</keyword>
<feature type="domain" description="ERAP1-like C-terminal" evidence="25">
    <location>
        <begin position="2054"/>
        <end position="2337"/>
    </location>
</feature>
<evidence type="ECO:0000256" key="19">
    <source>
        <dbReference type="ARBA" id="ARBA00023157"/>
    </source>
</evidence>
<evidence type="ECO:0000256" key="16">
    <source>
        <dbReference type="ARBA" id="ARBA00022989"/>
    </source>
</evidence>
<dbReference type="PANTHER" id="PTHR11533:SF276">
    <property type="entry name" value="GLUTAMYL AMINOPEPTIDASE"/>
    <property type="match status" value="1"/>
</dbReference>
<dbReference type="SUPFAM" id="SSF63737">
    <property type="entry name" value="Leukotriene A4 hydrolase N-terminal domain"/>
    <property type="match status" value="2"/>
</dbReference>
<evidence type="ECO:0000256" key="9">
    <source>
        <dbReference type="ARBA" id="ARBA00022670"/>
    </source>
</evidence>
<accession>A0A8X6H786</accession>
<evidence type="ECO:0000256" key="13">
    <source>
        <dbReference type="ARBA" id="ARBA00022833"/>
    </source>
</evidence>
<dbReference type="InterPro" id="IPR045357">
    <property type="entry name" value="Aminopeptidase_N-like_N"/>
</dbReference>
<dbReference type="GO" id="GO:0043171">
    <property type="term" value="P:peptide catabolic process"/>
    <property type="evidence" value="ECO:0007669"/>
    <property type="project" value="TreeGrafter"/>
</dbReference>
<keyword evidence="16" id="KW-1133">Transmembrane helix</keyword>
<keyword evidence="10" id="KW-0812">Transmembrane</keyword>
<comment type="subunit">
    <text evidence="5">Homodimer; disulfide-linked.</text>
</comment>
<evidence type="ECO:0000256" key="5">
    <source>
        <dbReference type="ARBA" id="ARBA00011748"/>
    </source>
</evidence>
<dbReference type="Pfam" id="PF17900">
    <property type="entry name" value="Peptidase_M1_N"/>
    <property type="match status" value="2"/>
</dbReference>
<dbReference type="InterPro" id="IPR024571">
    <property type="entry name" value="ERAP1-like_C_dom"/>
</dbReference>
<evidence type="ECO:0000259" key="26">
    <source>
        <dbReference type="Pfam" id="PF17900"/>
    </source>
</evidence>
<feature type="domain" description="Peptidase M1 membrane alanine aminopeptidase" evidence="24">
    <location>
        <begin position="1758"/>
        <end position="1971"/>
    </location>
</feature>
<feature type="domain" description="ERAP1-like C-terminal" evidence="25">
    <location>
        <begin position="1185"/>
        <end position="1500"/>
    </location>
</feature>
<comment type="subcellular location">
    <subcellularLocation>
        <location evidence="3">Cell membrane</location>
        <topology evidence="3">Lipid-anchor</topology>
        <topology evidence="3">GPI-anchor</topology>
    </subcellularLocation>
    <subcellularLocation>
        <location evidence="2">Cell membrane</location>
        <topology evidence="2">Single-pass type II membrane protein</topology>
    </subcellularLocation>
</comment>
<evidence type="ECO:0000256" key="4">
    <source>
        <dbReference type="ARBA" id="ARBA00010136"/>
    </source>
</evidence>
<evidence type="ECO:0000256" key="23">
    <source>
        <dbReference type="PIRSR" id="PIRSR634016-4"/>
    </source>
</evidence>
<dbReference type="FunFam" id="2.60.40.1910:FF:000003">
    <property type="entry name" value="Aminopeptidase"/>
    <property type="match status" value="1"/>
</dbReference>
<evidence type="ECO:0000256" key="18">
    <source>
        <dbReference type="ARBA" id="ARBA00023136"/>
    </source>
</evidence>
<feature type="domain" description="ERAP1-like C-terminal" evidence="25">
    <location>
        <begin position="314"/>
        <end position="630"/>
    </location>
</feature>
<evidence type="ECO:0000256" key="14">
    <source>
        <dbReference type="ARBA" id="ARBA00022837"/>
    </source>
</evidence>
<dbReference type="EC" id="3.4.11.7" evidence="6"/>
<keyword evidence="12" id="KW-0378">Hydrolase</keyword>
<dbReference type="PRINTS" id="PR00756">
    <property type="entry name" value="ALADIPTASE"/>
</dbReference>
<keyword evidence="9" id="KW-0645">Protease</keyword>
<feature type="domain" description="Peptidase M1 membrane alanine aminopeptidase" evidence="24">
    <location>
        <begin position="18"/>
        <end position="239"/>
    </location>
</feature>
<evidence type="ECO:0000256" key="8">
    <source>
        <dbReference type="ARBA" id="ARBA00022475"/>
    </source>
</evidence>
<keyword evidence="7" id="KW-0031">Aminopeptidase</keyword>
<dbReference type="Gene3D" id="1.25.50.20">
    <property type="match status" value="3"/>
</dbReference>
<comment type="similarity">
    <text evidence="4">Belongs to the peptidase M1 family.</text>
</comment>
<evidence type="ECO:0000256" key="11">
    <source>
        <dbReference type="ARBA" id="ARBA00022723"/>
    </source>
</evidence>
<reference evidence="27" key="1">
    <citation type="submission" date="2020-07" db="EMBL/GenBank/DDBJ databases">
        <title>Multicomponent nature underlies the extraordinary mechanical properties of spider dragline silk.</title>
        <authorList>
            <person name="Kono N."/>
            <person name="Nakamura H."/>
            <person name="Mori M."/>
            <person name="Yoshida Y."/>
            <person name="Ohtoshi R."/>
            <person name="Malay A.D."/>
            <person name="Moran D.A.P."/>
            <person name="Tomita M."/>
            <person name="Numata K."/>
            <person name="Arakawa K."/>
        </authorList>
    </citation>
    <scope>NUCLEOTIDE SEQUENCE</scope>
</reference>
<keyword evidence="15" id="KW-0735">Signal-anchor</keyword>
<feature type="binding site" evidence="22">
    <location>
        <position position="965"/>
    </location>
    <ligand>
        <name>Zn(2+)</name>
        <dbReference type="ChEBI" id="CHEBI:29105"/>
        <note>catalytic</note>
    </ligand>
</feature>
<organism evidence="27 28">
    <name type="scientific">Trichonephila clavata</name>
    <name type="common">Joro spider</name>
    <name type="synonym">Nephila clavata</name>
    <dbReference type="NCBI Taxonomy" id="2740835"/>
    <lineage>
        <taxon>Eukaryota</taxon>
        <taxon>Metazoa</taxon>
        <taxon>Ecdysozoa</taxon>
        <taxon>Arthropoda</taxon>
        <taxon>Chelicerata</taxon>
        <taxon>Arachnida</taxon>
        <taxon>Araneae</taxon>
        <taxon>Araneomorphae</taxon>
        <taxon>Entelegynae</taxon>
        <taxon>Araneoidea</taxon>
        <taxon>Nephilidae</taxon>
        <taxon>Trichonephila</taxon>
    </lineage>
</organism>
<keyword evidence="17" id="KW-0482">Metalloprotease</keyword>
<dbReference type="FunFam" id="2.60.40.1730:FF:000012">
    <property type="entry name" value="Aminopeptidase N"/>
    <property type="match status" value="2"/>
</dbReference>
<dbReference type="GO" id="GO:0042277">
    <property type="term" value="F:peptide binding"/>
    <property type="evidence" value="ECO:0007669"/>
    <property type="project" value="TreeGrafter"/>
</dbReference>
<feature type="domain" description="Peptidase M1 membrane alanine aminopeptidase" evidence="24">
    <location>
        <begin position="890"/>
        <end position="1105"/>
    </location>
</feature>
<keyword evidence="11 22" id="KW-0479">Metal-binding</keyword>
<evidence type="ECO:0000256" key="3">
    <source>
        <dbReference type="ARBA" id="ARBA00004609"/>
    </source>
</evidence>
<dbReference type="GO" id="GO:0006508">
    <property type="term" value="P:proteolysis"/>
    <property type="evidence" value="ECO:0007669"/>
    <property type="project" value="UniProtKB-KW"/>
</dbReference>
<keyword evidence="14" id="KW-0106">Calcium</keyword>
<dbReference type="InterPro" id="IPR027268">
    <property type="entry name" value="Peptidase_M4/M1_CTD_sf"/>
</dbReference>
<evidence type="ECO:0000256" key="10">
    <source>
        <dbReference type="ARBA" id="ARBA00022692"/>
    </source>
</evidence>
<gene>
    <name evidence="27" type="primary">Enpep</name>
    <name evidence="27" type="ORF">TNCT_149061</name>
</gene>
<dbReference type="GO" id="GO:0005886">
    <property type="term" value="C:plasma membrane"/>
    <property type="evidence" value="ECO:0007669"/>
    <property type="project" value="UniProtKB-SubCell"/>
</dbReference>
<proteinExistence type="inferred from homology"/>
<evidence type="ECO:0000313" key="27">
    <source>
        <dbReference type="EMBL" id="GFR17939.1"/>
    </source>
</evidence>
<feature type="domain" description="Aminopeptidase N-like N-terminal" evidence="26">
    <location>
        <begin position="666"/>
        <end position="855"/>
    </location>
</feature>
<sequence>MVLFRVYTTPDQVNLTTYALNFGSRVLEYFEKYFGIDYPLPKQDMVAIPDFSSGAMEHWGVITFRETNLLFDPHNSSPQNLQRISSVISHEMTHMWFGNLVTMSWWDDLWLNEGFASYVEYKGVDEQHPTWDTLSQFVTEELQPVMNLDSTLSSHPIVQPVLHPDEITEIFDDISYGKGASVLRMLEFFVGENNFRTGISNFLKKYQYRNAKTGDLWEELSSTCGLQGNRSIANIMKTWTEQMGFPYISVSRGTNTFAARQARFLKNGNLQQEQAPSRYVWSVPLSYTTGDGESGLVWIHDEEELVLNVSTKSWVKFNVNQTGFYLVNYQKEDWIRFSDLLSTQHEALSPSDRSNLLFDSFLLAEAGHVPLHLFLSMSQYLERETHFIPWETAYAAFVYLCQMLEATEVNVMLKGYIRDITNDLYQKLGWKTSENHLDNLLRSTVIGLACHSGNQDCLNHAAELFQNWTQGQEVPSSLRSLVYNFGMSEIGREEHWNYMWNKYLMEESPAQKKAIMNGLAHVRKPYLILRYLEYAMDPEKVRSQDFFTILSYIAGNSVGRPLVWNFVREKWPILVERFTLNNRYLGNAVKKICSYFTTEQQLQEMRAFFAKYPDAGAGKRRRHQALEAVQNNIRWIDSHAQGMKEWLEADGPAPWYSPRLPPHTIPEHYDLHLHPDLRAGLFKGNVTIWGALQKSTGTLLVHAGESLNVTKTEVWSEKEGEEPKLVELQDVFLFEENEYLVLKSDEKLSAGKYRLYFEFEGPLTLSLKGLYKSSYLVPHTQIRKSLATTQFAANYARRAFPCFDEPSFKSTFNVSVLHDATLFALSNTPIQNVSAVNEGLSLSRFEKTLPMVTYLLCIVVSDFPFRETISDNGIKIRFYSAPHHVEKTEYALRIAADILTHYEKYFDIPFPLKKLDLVTIPDMTYFGMENWGLITFKEEAILCDNTSSLAARYRVATYVAHELAHMWFGDLVTMKWWDDLWLNEGFATYISRKGARYVEPDIDQENDAGSRRLIDAMIIDRTIHTHPIVQRVERVNSEIYDDIEYSKGASVLRMLENFIGEDFRKGISSYLTNHSLSSATTQDLWEFLTAATKKVLDVGRVMDTWTRQMNYPYVTIDCESNETCSVQQHRFLEDPETAQLSAQPSPYDYVWQIPLTYRTYNSNEISHLLLNSSEKVFLPETSSEWIKFNVDFSGYYSVNYDRSGWDKIIGLLQDNHTIFSPADRVNLLYDSFSLASAGPVSYDIPLRLIGYLKHEKYPGAWRIAVSELNSIKSYFKADREVRELIKEYIRSLSKDLLKKYAWNDMGDYSERELRKVILYASCESRNQDCLDMAANLFRQWTKGAQLPPDTKQVVYCYGLKVFNSEQLWPLMWGKYLEERDPREKLILLNALTTVRNTTLLERLIRYSRNESLVRKHDCYTVLKKIALNPKGFPLITQLLFMQWDDLIRTYGRDETEEMAAKVFQGFNTQKDLQKVRDFYQRHRSSTRHGAKAHAQALYSISRNIHWLRRHRQSVRDWLLTNVYMPWRNIRLPRHILPTHYDLLLQPNVTTETFEGEEQVRLNITLSTDYILLHESGLKILSTRLLGEDGGKAVVIGEEFSYKRNEYHVIVLKENLLPGAYHLNLKFSGKFSSTGSGMDRYEYKHRKTGEIRQLLATRYEATYARRVFPCFDEPSFKAKFKLSIEHPANQTALSNMPVEELMNISSGLVKTVFMESVTMSTYLLFCIVSDFEYLQEDYKGKPIRAYAPPDRLEEAIHGLNMTLRLLSTLEEFFDVPYVLPKLDSVCIPGYSVPGMEHWGVISYNSDRFLVNSSLTERRRILYVDRVIAHEVVHQWFGNLVTMEWWDDLWLNEGMSTLIMYMPLKQYFPSINEVDVRKMSRMMCPDSSVDSHPIVKNVSTPNEIEGSFDVISYQKGAAVMKMLQHIMKNDFRKGLSNYLKKYAYRNAETKDLWVELDNATELDINVSSLMDTWTRQMGFPFVELRRNGSSLTATQRWFSRNVNDSREEQVALLQRYNFVWQIPLSFKNLATGNEHTLWLKNKTATFEINAMKDDVVKFNPGFIGFYIVKYDEADWKRLGQKLIENHEVLSVSDRYNLLHDAFALAETDRLPYSVALDLTRYLGRERDPLPWNLFRDHVLHFEHYLDANSPALSLLKKYVANLTSDLYNEYIAAVDNKSIFRKLDTKTGSCSFSYSDLNLESVLMDLACRSHNEHCLDTLHQDLQLWLLGQNLTSDVHFVLDVSISHFGNDTLWTYLFDEMCANETARDKKLLLAEGLTSFKTPALITKTIDAMAFDPRIDMELSKFMFLRLANKPKAVQHLWNYVIQHWKPLMNRLDAQHDPEIGISVFCNKLKTTEYLGDFVRLILNNPPTSDFLTHTCMEEIQNSIEWSSKYELELITWLQDNVHFKPDSI</sequence>
<dbReference type="SUPFAM" id="SSF55486">
    <property type="entry name" value="Metalloproteases ('zincins'), catalytic domain"/>
    <property type="match status" value="3"/>
</dbReference>
<dbReference type="InterPro" id="IPR042097">
    <property type="entry name" value="Aminopeptidase_N-like_N_sf"/>
</dbReference>
<dbReference type="Gene3D" id="1.10.390.10">
    <property type="entry name" value="Neutral Protease Domain 2"/>
    <property type="match status" value="3"/>
</dbReference>
<dbReference type="GO" id="GO:0005737">
    <property type="term" value="C:cytoplasm"/>
    <property type="evidence" value="ECO:0007669"/>
    <property type="project" value="TreeGrafter"/>
</dbReference>
<feature type="site" description="Transition state stabilizer" evidence="23">
    <location>
        <position position="1045"/>
    </location>
</feature>
<dbReference type="FunFam" id="1.10.390.10:FF:000016">
    <property type="entry name" value="Glutamyl aminopeptidase"/>
    <property type="match status" value="1"/>
</dbReference>
<keyword evidence="18" id="KW-0472">Membrane</keyword>
<evidence type="ECO:0000256" key="15">
    <source>
        <dbReference type="ARBA" id="ARBA00022968"/>
    </source>
</evidence>
<dbReference type="GO" id="GO:0008270">
    <property type="term" value="F:zinc ion binding"/>
    <property type="evidence" value="ECO:0007669"/>
    <property type="project" value="InterPro"/>
</dbReference>
<evidence type="ECO:0000256" key="7">
    <source>
        <dbReference type="ARBA" id="ARBA00022438"/>
    </source>
</evidence>
<dbReference type="InterPro" id="IPR050344">
    <property type="entry name" value="Peptidase_M1_aminopeptidases"/>
</dbReference>
<evidence type="ECO:0000256" key="22">
    <source>
        <dbReference type="PIRSR" id="PIRSR634016-3"/>
    </source>
</evidence>
<feature type="binding site" evidence="22">
    <location>
        <position position="961"/>
    </location>
    <ligand>
        <name>Zn(2+)</name>
        <dbReference type="ChEBI" id="CHEBI:29105"/>
        <note>catalytic</note>
    </ligand>
</feature>
<evidence type="ECO:0000256" key="17">
    <source>
        <dbReference type="ARBA" id="ARBA00023049"/>
    </source>
</evidence>
<evidence type="ECO:0000313" key="28">
    <source>
        <dbReference type="Proteomes" id="UP000887116"/>
    </source>
</evidence>
<dbReference type="Proteomes" id="UP000887116">
    <property type="component" value="Unassembled WGS sequence"/>
</dbReference>
<feature type="active site" description="Proton acceptor" evidence="21">
    <location>
        <position position="962"/>
    </location>
</feature>
<evidence type="ECO:0000256" key="6">
    <source>
        <dbReference type="ARBA" id="ARBA00012567"/>
    </source>
</evidence>
<evidence type="ECO:0000259" key="24">
    <source>
        <dbReference type="Pfam" id="PF01433"/>
    </source>
</evidence>
<dbReference type="PANTHER" id="PTHR11533">
    <property type="entry name" value="PROTEASE M1 ZINC METALLOPROTEASE"/>
    <property type="match status" value="1"/>
</dbReference>
<comment type="catalytic activity">
    <reaction evidence="1">
        <text>Release of N-terminal glutamate (and to a lesser extent aspartate) from a peptide.</text>
        <dbReference type="EC" id="3.4.11.7"/>
    </reaction>
</comment>
<evidence type="ECO:0000256" key="2">
    <source>
        <dbReference type="ARBA" id="ARBA00004401"/>
    </source>
</evidence>
<dbReference type="FunFam" id="1.25.50.20:FF:000001">
    <property type="entry name" value="Aminopeptidase"/>
    <property type="match status" value="2"/>
</dbReference>
<evidence type="ECO:0000256" key="20">
    <source>
        <dbReference type="ARBA" id="ARBA00023180"/>
    </source>
</evidence>
<evidence type="ECO:0000259" key="25">
    <source>
        <dbReference type="Pfam" id="PF11838"/>
    </source>
</evidence>
<dbReference type="OrthoDB" id="510539at2759"/>
<keyword evidence="28" id="KW-1185">Reference proteome</keyword>
<dbReference type="FunFam" id="1.10.390.10:FF:000006">
    <property type="entry name" value="Puromycin-sensitive aminopeptidase"/>
    <property type="match status" value="1"/>
</dbReference>
<dbReference type="GO" id="GO:0004230">
    <property type="term" value="F:glutamyl aminopeptidase activity"/>
    <property type="evidence" value="ECO:0007669"/>
    <property type="project" value="UniProtKB-EC"/>
</dbReference>
<dbReference type="CDD" id="cd09601">
    <property type="entry name" value="M1_APN-Q_like"/>
    <property type="match status" value="3"/>
</dbReference>